<accession>A0ABN3PRR6</accession>
<sequence>MIRTLATLCRRHLLTLVQMQSRPMSGDPVRGPLADTVARTIEEAGPRVWDDMTVEVALCSMIRRCTIWRSQHAADDRLRKVVNRANVA</sequence>
<proteinExistence type="predicted"/>
<gene>
    <name evidence="1" type="ORF">GCM10009863_08930</name>
</gene>
<evidence type="ECO:0000313" key="2">
    <source>
        <dbReference type="Proteomes" id="UP001501447"/>
    </source>
</evidence>
<dbReference type="EMBL" id="BAAARJ010000002">
    <property type="protein sequence ID" value="GAA2597688.1"/>
    <property type="molecule type" value="Genomic_DNA"/>
</dbReference>
<keyword evidence="2" id="KW-1185">Reference proteome</keyword>
<reference evidence="1 2" key="1">
    <citation type="journal article" date="2019" name="Int. J. Syst. Evol. Microbiol.">
        <title>The Global Catalogue of Microorganisms (GCM) 10K type strain sequencing project: providing services to taxonomists for standard genome sequencing and annotation.</title>
        <authorList>
            <consortium name="The Broad Institute Genomics Platform"/>
            <consortium name="The Broad Institute Genome Sequencing Center for Infectious Disease"/>
            <person name="Wu L."/>
            <person name="Ma J."/>
        </authorList>
    </citation>
    <scope>NUCLEOTIDE SEQUENCE [LARGE SCALE GENOMIC DNA]</scope>
    <source>
        <strain evidence="1 2">JCM 16373</strain>
    </source>
</reference>
<comment type="caution">
    <text evidence="1">The sequence shown here is derived from an EMBL/GenBank/DDBJ whole genome shotgun (WGS) entry which is preliminary data.</text>
</comment>
<protein>
    <recommendedName>
        <fullName evidence="3">Transposase</fullName>
    </recommendedName>
</protein>
<dbReference type="Proteomes" id="UP001501447">
    <property type="component" value="Unassembled WGS sequence"/>
</dbReference>
<organism evidence="1 2">
    <name type="scientific">Streptomyces axinellae</name>
    <dbReference type="NCBI Taxonomy" id="552788"/>
    <lineage>
        <taxon>Bacteria</taxon>
        <taxon>Bacillati</taxon>
        <taxon>Actinomycetota</taxon>
        <taxon>Actinomycetes</taxon>
        <taxon>Kitasatosporales</taxon>
        <taxon>Streptomycetaceae</taxon>
        <taxon>Streptomyces</taxon>
    </lineage>
</organism>
<evidence type="ECO:0000313" key="1">
    <source>
        <dbReference type="EMBL" id="GAA2597688.1"/>
    </source>
</evidence>
<name>A0ABN3PRR6_9ACTN</name>
<evidence type="ECO:0008006" key="3">
    <source>
        <dbReference type="Google" id="ProtNLM"/>
    </source>
</evidence>